<dbReference type="EMBL" id="BMAW01045577">
    <property type="protein sequence ID" value="GFS50765.1"/>
    <property type="molecule type" value="Genomic_DNA"/>
</dbReference>
<evidence type="ECO:0000313" key="2">
    <source>
        <dbReference type="EMBL" id="GFS50765.1"/>
    </source>
</evidence>
<dbReference type="OrthoDB" id="6431432at2759"/>
<keyword evidence="3" id="KW-1185">Reference proteome</keyword>
<organism evidence="2 3">
    <name type="scientific">Nephila pilipes</name>
    <name type="common">Giant wood spider</name>
    <name type="synonym">Nephila maculata</name>
    <dbReference type="NCBI Taxonomy" id="299642"/>
    <lineage>
        <taxon>Eukaryota</taxon>
        <taxon>Metazoa</taxon>
        <taxon>Ecdysozoa</taxon>
        <taxon>Arthropoda</taxon>
        <taxon>Chelicerata</taxon>
        <taxon>Arachnida</taxon>
        <taxon>Araneae</taxon>
        <taxon>Araneomorphae</taxon>
        <taxon>Entelegynae</taxon>
        <taxon>Araneoidea</taxon>
        <taxon>Nephilidae</taxon>
        <taxon>Nephila</taxon>
    </lineage>
</organism>
<dbReference type="Proteomes" id="UP000887013">
    <property type="component" value="Unassembled WGS sequence"/>
</dbReference>
<name>A0A8X6JA52_NEPPI</name>
<feature type="compositionally biased region" description="Basic and acidic residues" evidence="1">
    <location>
        <begin position="78"/>
        <end position="91"/>
    </location>
</feature>
<feature type="compositionally biased region" description="Polar residues" evidence="1">
    <location>
        <begin position="28"/>
        <end position="37"/>
    </location>
</feature>
<gene>
    <name evidence="2" type="ORF">NPIL_169781</name>
</gene>
<feature type="region of interest" description="Disordered" evidence="1">
    <location>
        <begin position="1"/>
        <end position="91"/>
    </location>
</feature>
<accession>A0A8X6JA52</accession>
<comment type="caution">
    <text evidence="2">The sequence shown here is derived from an EMBL/GenBank/DDBJ whole genome shotgun (WGS) entry which is preliminary data.</text>
</comment>
<feature type="compositionally biased region" description="Polar residues" evidence="1">
    <location>
        <begin position="53"/>
        <end position="74"/>
    </location>
</feature>
<dbReference type="AlphaFoldDB" id="A0A8X6JA52"/>
<sequence>MCGLCLTENHPQFVGHNPFDKPPDHIPSSRTENSISVFGSPPPRGVPRKAFSAASTSESWSPGANPPGTHSTPGLLQKQRDDPQEREENAK</sequence>
<evidence type="ECO:0000256" key="1">
    <source>
        <dbReference type="SAM" id="MobiDB-lite"/>
    </source>
</evidence>
<proteinExistence type="predicted"/>
<protein>
    <submittedName>
        <fullName evidence="2">Uncharacterized protein</fullName>
    </submittedName>
</protein>
<reference evidence="2" key="1">
    <citation type="submission" date="2020-08" db="EMBL/GenBank/DDBJ databases">
        <title>Multicomponent nature underlies the extraordinary mechanical properties of spider dragline silk.</title>
        <authorList>
            <person name="Kono N."/>
            <person name="Nakamura H."/>
            <person name="Mori M."/>
            <person name="Yoshida Y."/>
            <person name="Ohtoshi R."/>
            <person name="Malay A.D."/>
            <person name="Moran D.A.P."/>
            <person name="Tomita M."/>
            <person name="Numata K."/>
            <person name="Arakawa K."/>
        </authorList>
    </citation>
    <scope>NUCLEOTIDE SEQUENCE</scope>
</reference>
<evidence type="ECO:0000313" key="3">
    <source>
        <dbReference type="Proteomes" id="UP000887013"/>
    </source>
</evidence>